<keyword evidence="6" id="KW-1185">Reference proteome</keyword>
<accession>A0ABU2LLD3</accession>
<dbReference type="PANTHER" id="PTHR24198:SF165">
    <property type="entry name" value="ANKYRIN REPEAT-CONTAINING PROTEIN-RELATED"/>
    <property type="match status" value="1"/>
</dbReference>
<evidence type="ECO:0000256" key="2">
    <source>
        <dbReference type="ARBA" id="ARBA00023043"/>
    </source>
</evidence>
<evidence type="ECO:0000313" key="5">
    <source>
        <dbReference type="EMBL" id="MDT0318397.1"/>
    </source>
</evidence>
<dbReference type="Gene3D" id="3.10.450.50">
    <property type="match status" value="1"/>
</dbReference>
<dbReference type="Pfam" id="PF12796">
    <property type="entry name" value="Ank_2"/>
    <property type="match status" value="1"/>
</dbReference>
<dbReference type="PROSITE" id="PS50297">
    <property type="entry name" value="ANK_REP_REGION"/>
    <property type="match status" value="4"/>
</dbReference>
<dbReference type="InterPro" id="IPR002110">
    <property type="entry name" value="Ankyrin_rpt"/>
</dbReference>
<comment type="caution">
    <text evidence="5">The sequence shown here is derived from an EMBL/GenBank/DDBJ whole genome shotgun (WGS) entry which is preliminary data.</text>
</comment>
<feature type="domain" description="SnoaL-like" evidence="4">
    <location>
        <begin position="11"/>
        <end position="120"/>
    </location>
</feature>
<feature type="repeat" description="ANK" evidence="3">
    <location>
        <begin position="206"/>
        <end position="238"/>
    </location>
</feature>
<dbReference type="Pfam" id="PF00023">
    <property type="entry name" value="Ank"/>
    <property type="match status" value="1"/>
</dbReference>
<evidence type="ECO:0000313" key="6">
    <source>
        <dbReference type="Proteomes" id="UP001183420"/>
    </source>
</evidence>
<dbReference type="Pfam" id="PF12680">
    <property type="entry name" value="SnoaL_2"/>
    <property type="match status" value="1"/>
</dbReference>
<feature type="repeat" description="ANK" evidence="3">
    <location>
        <begin position="352"/>
        <end position="384"/>
    </location>
</feature>
<protein>
    <submittedName>
        <fullName evidence="5">Ankyrin repeat domain-containing protein</fullName>
    </submittedName>
</protein>
<organism evidence="5 6">
    <name type="scientific">Streptomyces millisiae</name>
    <dbReference type="NCBI Taxonomy" id="3075542"/>
    <lineage>
        <taxon>Bacteria</taxon>
        <taxon>Bacillati</taxon>
        <taxon>Actinomycetota</taxon>
        <taxon>Actinomycetes</taxon>
        <taxon>Kitasatosporales</taxon>
        <taxon>Streptomycetaceae</taxon>
        <taxon>Streptomyces</taxon>
    </lineage>
</organism>
<dbReference type="Gene3D" id="1.25.40.20">
    <property type="entry name" value="Ankyrin repeat-containing domain"/>
    <property type="match status" value="2"/>
</dbReference>
<dbReference type="InterPro" id="IPR037401">
    <property type="entry name" value="SnoaL-like"/>
</dbReference>
<dbReference type="Pfam" id="PF13637">
    <property type="entry name" value="Ank_4"/>
    <property type="match status" value="1"/>
</dbReference>
<name>A0ABU2LLD3_9ACTN</name>
<keyword evidence="1" id="KW-0677">Repeat</keyword>
<dbReference type="EMBL" id="JAVREM010000006">
    <property type="protein sequence ID" value="MDT0318397.1"/>
    <property type="molecule type" value="Genomic_DNA"/>
</dbReference>
<keyword evidence="2 3" id="KW-0040">ANK repeat</keyword>
<dbReference type="InterPro" id="IPR032710">
    <property type="entry name" value="NTF2-like_dom_sf"/>
</dbReference>
<dbReference type="InterPro" id="IPR036770">
    <property type="entry name" value="Ankyrin_rpt-contain_sf"/>
</dbReference>
<dbReference type="Proteomes" id="UP001183420">
    <property type="component" value="Unassembled WGS sequence"/>
</dbReference>
<proteinExistence type="predicted"/>
<reference evidence="6" key="1">
    <citation type="submission" date="2023-07" db="EMBL/GenBank/DDBJ databases">
        <title>30 novel species of actinomycetes from the DSMZ collection.</title>
        <authorList>
            <person name="Nouioui I."/>
        </authorList>
    </citation>
    <scope>NUCLEOTIDE SEQUENCE [LARGE SCALE GENOMIC DNA]</scope>
    <source>
        <strain evidence="6">DSM 44918</strain>
    </source>
</reference>
<sequence>MSETERTRAVVTRLFTEVAGGNVAAVIDSLSPDVIYEFAATEENAVLPDVGVWRGREAVADAFRRRAAVVDTGDSGVQVLAEGDRAVVVTLRRITHRTTGAKAGFAHSSLLTVGDDGLVSAWRVLSDSADEVAVFRSDLDDRLLAAVAEGHVDEVDRLLAYGADPNHRLPAAGLTILQVAAGRGNADVVRSLVAAGGDVHSTDDRAGGTALHKAVQRGDLDTVRVLVEAGAFVDAVATTTGHTPVIDAMWYKWPDIVAYLLDREAGLNMPTHYGFSLRQHVDYALNVNVHGKDRLEAGDRLLQARTAADERRIEGQRLMAAVTAGDVEGVRARLAAGAEVDERFPVVNGFNDKHTPLLVAARDGHTEIVRMLLAAGADVNATEPTFGAVPLHKAVYNGHADITALLVEAPGVDLDYQGATNGYTPLHDAMWHGFEECARVLLAAGARTDLLGYDGRTALEIAEGTFGADHPMVTELAAATAR</sequence>
<dbReference type="SUPFAM" id="SSF54427">
    <property type="entry name" value="NTF2-like"/>
    <property type="match status" value="1"/>
</dbReference>
<evidence type="ECO:0000256" key="3">
    <source>
        <dbReference type="PROSITE-ProRule" id="PRU00023"/>
    </source>
</evidence>
<dbReference type="PRINTS" id="PR01415">
    <property type="entry name" value="ANKYRIN"/>
</dbReference>
<dbReference type="SUPFAM" id="SSF48403">
    <property type="entry name" value="Ankyrin repeat"/>
    <property type="match status" value="2"/>
</dbReference>
<dbReference type="SMART" id="SM00248">
    <property type="entry name" value="ANK"/>
    <property type="match status" value="8"/>
</dbReference>
<gene>
    <name evidence="5" type="ORF">RNC47_08635</name>
</gene>
<evidence type="ECO:0000259" key="4">
    <source>
        <dbReference type="Pfam" id="PF12680"/>
    </source>
</evidence>
<dbReference type="PANTHER" id="PTHR24198">
    <property type="entry name" value="ANKYRIN REPEAT AND PROTEIN KINASE DOMAIN-CONTAINING PROTEIN"/>
    <property type="match status" value="1"/>
</dbReference>
<feature type="repeat" description="ANK" evidence="3">
    <location>
        <begin position="172"/>
        <end position="204"/>
    </location>
</feature>
<dbReference type="PROSITE" id="PS50088">
    <property type="entry name" value="ANK_REPEAT"/>
    <property type="match status" value="4"/>
</dbReference>
<evidence type="ECO:0000256" key="1">
    <source>
        <dbReference type="ARBA" id="ARBA00022737"/>
    </source>
</evidence>
<dbReference type="RefSeq" id="WP_311597053.1">
    <property type="nucleotide sequence ID" value="NZ_JAVREM010000006.1"/>
</dbReference>
<feature type="repeat" description="ANK" evidence="3">
    <location>
        <begin position="421"/>
        <end position="453"/>
    </location>
</feature>